<organism evidence="2 3">
    <name type="scientific">Trypanosoma cruzi</name>
    <dbReference type="NCBI Taxonomy" id="5693"/>
    <lineage>
        <taxon>Eukaryota</taxon>
        <taxon>Discoba</taxon>
        <taxon>Euglenozoa</taxon>
        <taxon>Kinetoplastea</taxon>
        <taxon>Metakinetoplastina</taxon>
        <taxon>Trypanosomatida</taxon>
        <taxon>Trypanosomatidae</taxon>
        <taxon>Trypanosoma</taxon>
        <taxon>Schizotrypanum</taxon>
    </lineage>
</organism>
<reference evidence="2 3" key="1">
    <citation type="journal article" date="2018" name="Microb. Genom.">
        <title>Expanding an expanded genome: long-read sequencing of Trypanosoma cruzi.</title>
        <authorList>
            <person name="Berna L."/>
            <person name="Rodriguez M."/>
            <person name="Chiribao M.L."/>
            <person name="Parodi-Talice A."/>
            <person name="Pita S."/>
            <person name="Rijo G."/>
            <person name="Alvarez-Valin F."/>
            <person name="Robello C."/>
        </authorList>
    </citation>
    <scope>NUCLEOTIDE SEQUENCE [LARGE SCALE GENOMIC DNA]</scope>
    <source>
        <strain evidence="2 3">Dm28c</strain>
    </source>
</reference>
<dbReference type="EMBL" id="PRFA01000001">
    <property type="protein sequence ID" value="PWV03382.1"/>
    <property type="molecule type" value="Genomic_DNA"/>
</dbReference>
<protein>
    <submittedName>
        <fullName evidence="2">Uncharacterized protein</fullName>
    </submittedName>
</protein>
<dbReference type="VEuPathDB" id="TriTrypDB:TcYC6_0054660"/>
<sequence>MRDGLPVMWHEAINRRLAHSSSIPYNAPIGCDLHGHMQTVHILVESQHARWGFFESPQYCESFFLDVPSPESEITLAKLVVLFQGRGREIFDCRVRYVALPCILHCRLSEDILDPSFLPRKRGLAPNTVYLRTQLCNLTCHIFHAYFRGYAPFIWTPTTPLYSPMRHPCTVAIVVTVFCFYPTGVRQVSLFHLYDVLTPTVGAESVQRSDGKLAETVARKNWRAVCCATRGRWLWFSPPSSFWWLFCRCVCVSCVDAVLQCVQCASCACRGRSHHYRARNSDAATMCVCVCVCVCLFGCTSFYFPFAFPFSALCADPFTGFSNSNTAARTCTWKTMMIVWRVWRRSCCVEARIPVCTGAQSARAAGLRVVLVGSQTVEI</sequence>
<keyword evidence="1" id="KW-1133">Transmembrane helix</keyword>
<dbReference type="AlphaFoldDB" id="A0A2V2W416"/>
<dbReference type="VEuPathDB" id="TriTrypDB:TCDM_09549"/>
<comment type="caution">
    <text evidence="2">The sequence shown here is derived from an EMBL/GenBank/DDBJ whole genome shotgun (WGS) entry which is preliminary data.</text>
</comment>
<dbReference type="VEuPathDB" id="TriTrypDB:TCSYLVIO_008481"/>
<dbReference type="VEuPathDB" id="TriTrypDB:C3747_90g148"/>
<evidence type="ECO:0000256" key="1">
    <source>
        <dbReference type="SAM" id="Phobius"/>
    </source>
</evidence>
<dbReference type="VEuPathDB" id="TriTrypDB:TcCLB.399389.10"/>
<feature type="transmembrane region" description="Helical" evidence="1">
    <location>
        <begin position="283"/>
        <end position="304"/>
    </location>
</feature>
<keyword evidence="1" id="KW-0472">Membrane</keyword>
<accession>A0A2V2W416</accession>
<gene>
    <name evidence="2" type="ORF">C4B63_1g817</name>
</gene>
<dbReference type="VEuPathDB" id="TriTrypDB:TcCLB.508221.240"/>
<dbReference type="VEuPathDB" id="TriTrypDB:Tc_MARK_5485"/>
<name>A0A2V2W416_TRYCR</name>
<dbReference type="VEuPathDB" id="TriTrypDB:TcBrA4_0110610"/>
<dbReference type="VEuPathDB" id="TriTrypDB:C4B63_1g817"/>
<proteinExistence type="predicted"/>
<keyword evidence="1" id="KW-0812">Transmembrane</keyword>
<dbReference type="Proteomes" id="UP000246121">
    <property type="component" value="Unassembled WGS sequence"/>
</dbReference>
<dbReference type="VEuPathDB" id="TriTrypDB:TCDM_09526"/>
<dbReference type="VEuPathDB" id="TriTrypDB:TcCL_ESM09092"/>
<evidence type="ECO:0000313" key="2">
    <source>
        <dbReference type="EMBL" id="PWV03382.1"/>
    </source>
</evidence>
<dbReference type="VEuPathDB" id="TriTrypDB:TcG_12636"/>
<evidence type="ECO:0000313" key="3">
    <source>
        <dbReference type="Proteomes" id="UP000246121"/>
    </source>
</evidence>
<dbReference type="VEuPathDB" id="TriTrypDB:ECC02_011464"/>